<dbReference type="WBParaSite" id="ECPE_0001353401-mRNA-1">
    <property type="protein sequence ID" value="ECPE_0001353401-mRNA-1"/>
    <property type="gene ID" value="ECPE_0001353401"/>
</dbReference>
<sequence length="332" mass="37629">LQATTDTAVSVISRLTNAESEVSDEAVKCWGSSTSETAHSERMFKLVQHRRRSAISLLTQVNQKIDTMRQHDEFVRLDPTVMACMWTALIEQAMHRAAPDSTEAGQSRLSPAEIRYRQTAQDEVERLVFDAFHRASRLPLGFTLHFPIEMDQLMLAPPPPSPPVQMLRVACNLMASEQPEVAHAACTYLTDTLCLLLLRHRTSRLIELDLATYVKQRTGLEPPKSGPPAPSPRVDNLFLMFDEHARVLATDEAFRKHHHIPPWDLGYMKTPPPREGNEKGFLSRGYLRRLIVWEHFTGCKGRVNRRNPRHPPTSDHTEAFGGTSLSEAQNLW</sequence>
<feature type="region of interest" description="Disordered" evidence="1">
    <location>
        <begin position="302"/>
        <end position="332"/>
    </location>
</feature>
<protein>
    <submittedName>
        <fullName evidence="2">Rab-GAP TBC domain-containing protein</fullName>
    </submittedName>
</protein>
<accession>A0A183B2R0</accession>
<evidence type="ECO:0000313" key="2">
    <source>
        <dbReference type="WBParaSite" id="ECPE_0001353401-mRNA-1"/>
    </source>
</evidence>
<proteinExistence type="predicted"/>
<dbReference type="AlphaFoldDB" id="A0A183B2R0"/>
<evidence type="ECO:0000256" key="1">
    <source>
        <dbReference type="SAM" id="MobiDB-lite"/>
    </source>
</evidence>
<feature type="compositionally biased region" description="Polar residues" evidence="1">
    <location>
        <begin position="323"/>
        <end position="332"/>
    </location>
</feature>
<reference evidence="2" key="1">
    <citation type="submission" date="2016-06" db="UniProtKB">
        <authorList>
            <consortium name="WormBaseParasite"/>
        </authorList>
    </citation>
    <scope>IDENTIFICATION</scope>
</reference>
<name>A0A183B2R0_9TREM</name>
<organism evidence="2">
    <name type="scientific">Echinostoma caproni</name>
    <dbReference type="NCBI Taxonomy" id="27848"/>
    <lineage>
        <taxon>Eukaryota</taxon>
        <taxon>Metazoa</taxon>
        <taxon>Spiralia</taxon>
        <taxon>Lophotrochozoa</taxon>
        <taxon>Platyhelminthes</taxon>
        <taxon>Trematoda</taxon>
        <taxon>Digenea</taxon>
        <taxon>Plagiorchiida</taxon>
        <taxon>Echinostomata</taxon>
        <taxon>Echinostomatoidea</taxon>
        <taxon>Echinostomatidae</taxon>
        <taxon>Echinostoma</taxon>
    </lineage>
</organism>